<protein>
    <submittedName>
        <fullName evidence="1">Uncharacterized protein</fullName>
    </submittedName>
</protein>
<name>A0AAN8N7H8_9PEZI</name>
<accession>A0AAN8N7H8</accession>
<dbReference type="AlphaFoldDB" id="A0AAN8N7H8"/>
<sequence>MCWTIYYCSCTHPYPKPSVSDACHCDIYRVSSLKWPCLACRELDRTEDREEDRDAWAKQVGQNELLVKWLSSGGNGKRWFDDALSC</sequence>
<gene>
    <name evidence="1" type="ORF">TWF718_005346</name>
</gene>
<proteinExistence type="predicted"/>
<dbReference type="Proteomes" id="UP001313282">
    <property type="component" value="Unassembled WGS sequence"/>
</dbReference>
<organism evidence="1 2">
    <name type="scientific">Orbilia javanica</name>
    <dbReference type="NCBI Taxonomy" id="47235"/>
    <lineage>
        <taxon>Eukaryota</taxon>
        <taxon>Fungi</taxon>
        <taxon>Dikarya</taxon>
        <taxon>Ascomycota</taxon>
        <taxon>Pezizomycotina</taxon>
        <taxon>Orbiliomycetes</taxon>
        <taxon>Orbiliales</taxon>
        <taxon>Orbiliaceae</taxon>
        <taxon>Orbilia</taxon>
    </lineage>
</organism>
<comment type="caution">
    <text evidence="1">The sequence shown here is derived from an EMBL/GenBank/DDBJ whole genome shotgun (WGS) entry which is preliminary data.</text>
</comment>
<reference evidence="1 2" key="1">
    <citation type="submission" date="2019-10" db="EMBL/GenBank/DDBJ databases">
        <authorList>
            <person name="Palmer J.M."/>
        </authorList>
    </citation>
    <scope>NUCLEOTIDE SEQUENCE [LARGE SCALE GENOMIC DNA]</scope>
    <source>
        <strain evidence="1 2">TWF718</strain>
    </source>
</reference>
<evidence type="ECO:0000313" key="2">
    <source>
        <dbReference type="Proteomes" id="UP001313282"/>
    </source>
</evidence>
<evidence type="ECO:0000313" key="1">
    <source>
        <dbReference type="EMBL" id="KAK6347505.1"/>
    </source>
</evidence>
<dbReference type="EMBL" id="JAVHNR010000003">
    <property type="protein sequence ID" value="KAK6347505.1"/>
    <property type="molecule type" value="Genomic_DNA"/>
</dbReference>
<keyword evidence="2" id="KW-1185">Reference proteome</keyword>